<reference evidence="1 2" key="1">
    <citation type="journal article" date="2012" name="PLoS Pathog.">
        <title>Diverse lifestyles and strategies of plant pathogenesis encoded in the genomes of eighteen Dothideomycetes fungi.</title>
        <authorList>
            <person name="Ohm R.A."/>
            <person name="Feau N."/>
            <person name="Henrissat B."/>
            <person name="Schoch C.L."/>
            <person name="Horwitz B.A."/>
            <person name="Barry K.W."/>
            <person name="Condon B.J."/>
            <person name="Copeland A.C."/>
            <person name="Dhillon B."/>
            <person name="Glaser F."/>
            <person name="Hesse C.N."/>
            <person name="Kosti I."/>
            <person name="LaButti K."/>
            <person name="Lindquist E.A."/>
            <person name="Lucas S."/>
            <person name="Salamov A.A."/>
            <person name="Bradshaw R.E."/>
            <person name="Ciuffetti L."/>
            <person name="Hamelin R.C."/>
            <person name="Kema G.H.J."/>
            <person name="Lawrence C."/>
            <person name="Scott J.A."/>
            <person name="Spatafora J.W."/>
            <person name="Turgeon B.G."/>
            <person name="de Wit P.J.G.M."/>
            <person name="Zhong S."/>
            <person name="Goodwin S.B."/>
            <person name="Grigoriev I.V."/>
        </authorList>
    </citation>
    <scope>NUCLEOTIDE SEQUENCE [LARGE SCALE GENOMIC DNA]</scope>
    <source>
        <strain evidence="1 2">SO2202</strain>
    </source>
</reference>
<dbReference type="GO" id="GO:0005643">
    <property type="term" value="C:nuclear pore"/>
    <property type="evidence" value="ECO:0007669"/>
    <property type="project" value="InterPro"/>
</dbReference>
<protein>
    <submittedName>
        <fullName evidence="1">Uncharacterized protein</fullName>
    </submittedName>
</protein>
<dbReference type="Gene3D" id="1.10.246.140">
    <property type="match status" value="1"/>
</dbReference>
<dbReference type="InterPro" id="IPR018783">
    <property type="entry name" value="TF_ENY2"/>
</dbReference>
<dbReference type="HOGENOM" id="CLU_097996_1_0_1"/>
<dbReference type="GO" id="GO:0006406">
    <property type="term" value="P:mRNA export from nucleus"/>
    <property type="evidence" value="ECO:0007669"/>
    <property type="project" value="InterPro"/>
</dbReference>
<accession>N1QK14</accession>
<dbReference type="OMA" id="GQATTCE"/>
<gene>
    <name evidence="1" type="ORF">SEPMUDRAFT_33480</name>
</gene>
<dbReference type="GO" id="GO:0003713">
    <property type="term" value="F:transcription coactivator activity"/>
    <property type="evidence" value="ECO:0007669"/>
    <property type="project" value="InterPro"/>
</dbReference>
<dbReference type="GeneID" id="27905677"/>
<dbReference type="RefSeq" id="XP_016765692.1">
    <property type="nucleotide sequence ID" value="XM_016908540.1"/>
</dbReference>
<dbReference type="OrthoDB" id="5355007at2759"/>
<organism evidence="1 2">
    <name type="scientific">Sphaerulina musiva (strain SO2202)</name>
    <name type="common">Poplar stem canker fungus</name>
    <name type="synonym">Septoria musiva</name>
    <dbReference type="NCBI Taxonomy" id="692275"/>
    <lineage>
        <taxon>Eukaryota</taxon>
        <taxon>Fungi</taxon>
        <taxon>Dikarya</taxon>
        <taxon>Ascomycota</taxon>
        <taxon>Pezizomycotina</taxon>
        <taxon>Dothideomycetes</taxon>
        <taxon>Dothideomycetidae</taxon>
        <taxon>Mycosphaerellales</taxon>
        <taxon>Mycosphaerellaceae</taxon>
        <taxon>Sphaerulina</taxon>
    </lineage>
</organism>
<proteinExistence type="predicted"/>
<dbReference type="Pfam" id="PF10163">
    <property type="entry name" value="EnY2"/>
    <property type="match status" value="1"/>
</dbReference>
<dbReference type="GO" id="GO:0000124">
    <property type="term" value="C:SAGA complex"/>
    <property type="evidence" value="ECO:0007669"/>
    <property type="project" value="InterPro"/>
</dbReference>
<dbReference type="InterPro" id="IPR038212">
    <property type="entry name" value="TF_EnY2_sf"/>
</dbReference>
<dbReference type="Proteomes" id="UP000016931">
    <property type="component" value="Unassembled WGS sequence"/>
</dbReference>
<dbReference type="EMBL" id="KB456260">
    <property type="protein sequence ID" value="EMF17571.1"/>
    <property type="molecule type" value="Genomic_DNA"/>
</dbReference>
<name>N1QK14_SPHMS</name>
<dbReference type="AlphaFoldDB" id="N1QK14"/>
<keyword evidence="2" id="KW-1185">Reference proteome</keyword>
<sequence>MADRKVSVNGTTSAYTPSVQDSINLALLQNGGIKRIQSAFQDRLEAAGWTQNVRDYVERLFRSGDAATYDEAMRMIMQNMGDIGGSGGGSGGNVSAPDLAIPIEVVKDGAEVVKKELKGILTLGDGKDK</sequence>
<dbReference type="eggNOG" id="ENOG502T2QC">
    <property type="taxonomic scope" value="Eukaryota"/>
</dbReference>
<evidence type="ECO:0000313" key="1">
    <source>
        <dbReference type="EMBL" id="EMF17571.1"/>
    </source>
</evidence>
<evidence type="ECO:0000313" key="2">
    <source>
        <dbReference type="Proteomes" id="UP000016931"/>
    </source>
</evidence>
<dbReference type="STRING" id="692275.N1QK14"/>